<protein>
    <recommendedName>
        <fullName evidence="1">Mut7-C RNAse domain-containing protein</fullName>
    </recommendedName>
</protein>
<sequence length="159" mass="18854">MGKEKNLKGMEFFLEASLKGLSKWLRFFGYKTEICEDKIDKEKILKYKDKTFLITSPNTAKLLQKAGVRYLLLPRESLKAQLTLLIHKLDLTTELRLNLCSICGGELIPVKKEDFKDFIPPRVYQFYDEFNYCPKCKKLYWQGDHIKRLEKRLKNLIKK</sequence>
<evidence type="ECO:0000313" key="2">
    <source>
        <dbReference type="EMBL" id="PMP67821.1"/>
    </source>
</evidence>
<name>A0A2N7PPE9_9BACT</name>
<dbReference type="AlphaFoldDB" id="A0A2N7PPE9"/>
<evidence type="ECO:0000259" key="1">
    <source>
        <dbReference type="Pfam" id="PF01927"/>
    </source>
</evidence>
<organism evidence="2 3">
    <name type="scientific">Thermodesulfobacterium geofontis</name>
    <dbReference type="NCBI Taxonomy" id="1295609"/>
    <lineage>
        <taxon>Bacteria</taxon>
        <taxon>Pseudomonadati</taxon>
        <taxon>Thermodesulfobacteriota</taxon>
        <taxon>Thermodesulfobacteria</taxon>
        <taxon>Thermodesulfobacteriales</taxon>
        <taxon>Thermodesulfobacteriaceae</taxon>
        <taxon>Thermodesulfobacterium</taxon>
    </lineage>
</organism>
<accession>A0A2N7PPE9</accession>
<dbReference type="InterPro" id="IPR002782">
    <property type="entry name" value="Mut7-C_RNAse_dom"/>
</dbReference>
<dbReference type="PANTHER" id="PTHR39081:SF1">
    <property type="entry name" value="MUT7-C RNASE DOMAIN-CONTAINING PROTEIN"/>
    <property type="match status" value="1"/>
</dbReference>
<comment type="caution">
    <text evidence="2">The sequence shown here is derived from an EMBL/GenBank/DDBJ whole genome shotgun (WGS) entry which is preliminary data.</text>
</comment>
<dbReference type="Proteomes" id="UP000235460">
    <property type="component" value="Unassembled WGS sequence"/>
</dbReference>
<evidence type="ECO:0000313" key="3">
    <source>
        <dbReference type="Proteomes" id="UP000235460"/>
    </source>
</evidence>
<proteinExistence type="predicted"/>
<dbReference type="PANTHER" id="PTHR39081">
    <property type="entry name" value="MUT7-C DOMAIN-CONTAINING PROTEIN"/>
    <property type="match status" value="1"/>
</dbReference>
<dbReference type="Pfam" id="PF01927">
    <property type="entry name" value="Mut7-C"/>
    <property type="match status" value="1"/>
</dbReference>
<dbReference type="EMBL" id="PNIK01000038">
    <property type="protein sequence ID" value="PMP67821.1"/>
    <property type="molecule type" value="Genomic_DNA"/>
</dbReference>
<reference evidence="2 3" key="1">
    <citation type="submission" date="2018-01" db="EMBL/GenBank/DDBJ databases">
        <title>Metagenomic assembled genomes from two thermal pools in the Uzon Caldera, Kamchatka, Russia.</title>
        <authorList>
            <person name="Wilkins L."/>
            <person name="Ettinger C."/>
        </authorList>
    </citation>
    <scope>NUCLEOTIDE SEQUENCE [LARGE SCALE GENOMIC DNA]</scope>
    <source>
        <strain evidence="2">ZAV-08</strain>
    </source>
</reference>
<gene>
    <name evidence="2" type="ORF">C0190_02485</name>
</gene>
<feature type="domain" description="Mut7-C RNAse" evidence="1">
    <location>
        <begin position="11"/>
        <end position="152"/>
    </location>
</feature>